<dbReference type="Proteomes" id="UP000250235">
    <property type="component" value="Unassembled WGS sequence"/>
</dbReference>
<dbReference type="EMBL" id="KV018235">
    <property type="protein sequence ID" value="KZV17466.1"/>
    <property type="molecule type" value="Genomic_DNA"/>
</dbReference>
<protein>
    <submittedName>
        <fullName evidence="1">Uncharacterized protein</fullName>
    </submittedName>
</protein>
<proteinExistence type="predicted"/>
<name>A0A2Z7A7E5_9LAMI</name>
<evidence type="ECO:0000313" key="2">
    <source>
        <dbReference type="Proteomes" id="UP000250235"/>
    </source>
</evidence>
<reference evidence="1 2" key="1">
    <citation type="journal article" date="2015" name="Proc. Natl. Acad. Sci. U.S.A.">
        <title>The resurrection genome of Boea hygrometrica: A blueprint for survival of dehydration.</title>
        <authorList>
            <person name="Xiao L."/>
            <person name="Yang G."/>
            <person name="Zhang L."/>
            <person name="Yang X."/>
            <person name="Zhao S."/>
            <person name="Ji Z."/>
            <person name="Zhou Q."/>
            <person name="Hu M."/>
            <person name="Wang Y."/>
            <person name="Chen M."/>
            <person name="Xu Y."/>
            <person name="Jin H."/>
            <person name="Xiao X."/>
            <person name="Hu G."/>
            <person name="Bao F."/>
            <person name="Hu Y."/>
            <person name="Wan P."/>
            <person name="Li L."/>
            <person name="Deng X."/>
            <person name="Kuang T."/>
            <person name="Xiang C."/>
            <person name="Zhu J.K."/>
            <person name="Oliver M.J."/>
            <person name="He Y."/>
        </authorList>
    </citation>
    <scope>NUCLEOTIDE SEQUENCE [LARGE SCALE GENOMIC DNA]</scope>
    <source>
        <strain evidence="2">cv. XS01</strain>
    </source>
</reference>
<gene>
    <name evidence="1" type="ORF">F511_42246</name>
</gene>
<accession>A0A2Z7A7E5</accession>
<sequence length="89" mass="10090">MAVFGLLGDVVALCESCVRMNTISSIKFIEDLTEIEDDLMVRAETERVPKLMLGHELIRSKIVVNLLEKSVKEHWNPLILENPLQITIS</sequence>
<organism evidence="1 2">
    <name type="scientific">Dorcoceras hygrometricum</name>
    <dbReference type="NCBI Taxonomy" id="472368"/>
    <lineage>
        <taxon>Eukaryota</taxon>
        <taxon>Viridiplantae</taxon>
        <taxon>Streptophyta</taxon>
        <taxon>Embryophyta</taxon>
        <taxon>Tracheophyta</taxon>
        <taxon>Spermatophyta</taxon>
        <taxon>Magnoliopsida</taxon>
        <taxon>eudicotyledons</taxon>
        <taxon>Gunneridae</taxon>
        <taxon>Pentapetalae</taxon>
        <taxon>asterids</taxon>
        <taxon>lamiids</taxon>
        <taxon>Lamiales</taxon>
        <taxon>Gesneriaceae</taxon>
        <taxon>Didymocarpoideae</taxon>
        <taxon>Trichosporeae</taxon>
        <taxon>Loxocarpinae</taxon>
        <taxon>Dorcoceras</taxon>
    </lineage>
</organism>
<keyword evidence="2" id="KW-1185">Reference proteome</keyword>
<evidence type="ECO:0000313" key="1">
    <source>
        <dbReference type="EMBL" id="KZV17466.1"/>
    </source>
</evidence>
<dbReference type="AlphaFoldDB" id="A0A2Z7A7E5"/>